<evidence type="ECO:0000256" key="11">
    <source>
        <dbReference type="ARBA" id="ARBA00023166"/>
    </source>
</evidence>
<keyword evidence="3" id="KW-0444">Lipid biosynthesis</keyword>
<evidence type="ECO:0000256" key="2">
    <source>
        <dbReference type="ARBA" id="ARBA00005377"/>
    </source>
</evidence>
<keyword evidence="7 13" id="KW-1133">Transmembrane helix</keyword>
<dbReference type="GO" id="GO:0030674">
    <property type="term" value="F:protein-macromolecule adaptor activity"/>
    <property type="evidence" value="ECO:0007669"/>
    <property type="project" value="TreeGrafter"/>
</dbReference>
<keyword evidence="5" id="KW-0256">Endoplasmic reticulum</keyword>
<evidence type="ECO:0000313" key="14">
    <source>
        <dbReference type="EMBL" id="THV03212.1"/>
    </source>
</evidence>
<keyword evidence="8" id="KW-0756">Sterol biosynthesis</keyword>
<keyword evidence="4 13" id="KW-0812">Transmembrane</keyword>
<evidence type="ECO:0000313" key="15">
    <source>
        <dbReference type="Proteomes" id="UP000297245"/>
    </source>
</evidence>
<comment type="subcellular location">
    <subcellularLocation>
        <location evidence="1">Endoplasmic reticulum membrane</location>
        <topology evidence="1">Multi-pass membrane protein</topology>
    </subcellularLocation>
</comment>
<dbReference type="EMBL" id="ML179069">
    <property type="protein sequence ID" value="THV03212.1"/>
    <property type="molecule type" value="Genomic_DNA"/>
</dbReference>
<dbReference type="InterPro" id="IPR005352">
    <property type="entry name" value="Erg28"/>
</dbReference>
<proteinExistence type="inferred from homology"/>
<dbReference type="PANTHER" id="PTHR15451:SF19">
    <property type="entry name" value="ERGOSTEROL BIOSYNTHETIC PROTEIN 28 HOMOLOG"/>
    <property type="match status" value="1"/>
</dbReference>
<dbReference type="Proteomes" id="UP000297245">
    <property type="component" value="Unassembled WGS sequence"/>
</dbReference>
<evidence type="ECO:0000256" key="7">
    <source>
        <dbReference type="ARBA" id="ARBA00022989"/>
    </source>
</evidence>
<evidence type="ECO:0000256" key="3">
    <source>
        <dbReference type="ARBA" id="ARBA00022516"/>
    </source>
</evidence>
<protein>
    <submittedName>
        <fullName evidence="14">Erg28-like protein</fullName>
    </submittedName>
</protein>
<evidence type="ECO:0000256" key="10">
    <source>
        <dbReference type="ARBA" id="ARBA00023136"/>
    </source>
</evidence>
<dbReference type="GO" id="GO:0016126">
    <property type="term" value="P:sterol biosynthetic process"/>
    <property type="evidence" value="ECO:0007669"/>
    <property type="project" value="UniProtKB-KW"/>
</dbReference>
<keyword evidence="12" id="KW-0753">Steroid metabolism</keyword>
<keyword evidence="15" id="KW-1185">Reference proteome</keyword>
<feature type="transmembrane region" description="Helical" evidence="13">
    <location>
        <begin position="85"/>
        <end position="102"/>
    </location>
</feature>
<dbReference type="OrthoDB" id="6485510at2759"/>
<keyword evidence="11" id="KW-1207">Sterol metabolism</keyword>
<dbReference type="Pfam" id="PF03694">
    <property type="entry name" value="Erg28"/>
    <property type="match status" value="1"/>
</dbReference>
<evidence type="ECO:0000256" key="12">
    <source>
        <dbReference type="ARBA" id="ARBA00023221"/>
    </source>
</evidence>
<evidence type="ECO:0000256" key="6">
    <source>
        <dbReference type="ARBA" id="ARBA00022955"/>
    </source>
</evidence>
<sequence length="143" mass="16381">MNLTFLPQENGWLPYWQLFVATTALFNSIQNFLTLKLTQRLYSRTPQAVTPLQARTFAVWTLTSAVVRAYAAYHIHEKSVYDITMFTYLIAFGHFSSEFFIFRSTKLNGPVISPFVVSVGSMIWMFTQYDHYVNKSGLAGSQA</sequence>
<evidence type="ECO:0000256" key="1">
    <source>
        <dbReference type="ARBA" id="ARBA00004477"/>
    </source>
</evidence>
<gene>
    <name evidence="14" type="ORF">K435DRAFT_748231</name>
</gene>
<evidence type="ECO:0000256" key="5">
    <source>
        <dbReference type="ARBA" id="ARBA00022824"/>
    </source>
</evidence>
<comment type="similarity">
    <text evidence="2">Belongs to the ERG28 family.</text>
</comment>
<dbReference type="GO" id="GO:0005789">
    <property type="term" value="C:endoplasmic reticulum membrane"/>
    <property type="evidence" value="ECO:0007669"/>
    <property type="project" value="UniProtKB-SubCell"/>
</dbReference>
<dbReference type="PANTHER" id="PTHR15451">
    <property type="entry name" value="ERGOSTEROL BIOSYNTHETIC PROTEIN 28-RELATED"/>
    <property type="match status" value="1"/>
</dbReference>
<feature type="transmembrane region" description="Helical" evidence="13">
    <location>
        <begin position="109"/>
        <end position="127"/>
    </location>
</feature>
<organism evidence="14 15">
    <name type="scientific">Dendrothele bispora (strain CBS 962.96)</name>
    <dbReference type="NCBI Taxonomy" id="1314807"/>
    <lineage>
        <taxon>Eukaryota</taxon>
        <taxon>Fungi</taxon>
        <taxon>Dikarya</taxon>
        <taxon>Basidiomycota</taxon>
        <taxon>Agaricomycotina</taxon>
        <taxon>Agaricomycetes</taxon>
        <taxon>Agaricomycetidae</taxon>
        <taxon>Agaricales</taxon>
        <taxon>Agaricales incertae sedis</taxon>
        <taxon>Dendrothele</taxon>
    </lineage>
</organism>
<evidence type="ECO:0000256" key="9">
    <source>
        <dbReference type="ARBA" id="ARBA00023098"/>
    </source>
</evidence>
<evidence type="ECO:0000256" key="13">
    <source>
        <dbReference type="SAM" id="Phobius"/>
    </source>
</evidence>
<reference evidence="14 15" key="1">
    <citation type="journal article" date="2019" name="Nat. Ecol. Evol.">
        <title>Megaphylogeny resolves global patterns of mushroom evolution.</title>
        <authorList>
            <person name="Varga T."/>
            <person name="Krizsan K."/>
            <person name="Foldi C."/>
            <person name="Dima B."/>
            <person name="Sanchez-Garcia M."/>
            <person name="Sanchez-Ramirez S."/>
            <person name="Szollosi G.J."/>
            <person name="Szarkandi J.G."/>
            <person name="Papp V."/>
            <person name="Albert L."/>
            <person name="Andreopoulos W."/>
            <person name="Angelini C."/>
            <person name="Antonin V."/>
            <person name="Barry K.W."/>
            <person name="Bougher N.L."/>
            <person name="Buchanan P."/>
            <person name="Buyck B."/>
            <person name="Bense V."/>
            <person name="Catcheside P."/>
            <person name="Chovatia M."/>
            <person name="Cooper J."/>
            <person name="Damon W."/>
            <person name="Desjardin D."/>
            <person name="Finy P."/>
            <person name="Geml J."/>
            <person name="Haridas S."/>
            <person name="Hughes K."/>
            <person name="Justo A."/>
            <person name="Karasinski D."/>
            <person name="Kautmanova I."/>
            <person name="Kiss B."/>
            <person name="Kocsube S."/>
            <person name="Kotiranta H."/>
            <person name="LaButti K.M."/>
            <person name="Lechner B.E."/>
            <person name="Liimatainen K."/>
            <person name="Lipzen A."/>
            <person name="Lukacs Z."/>
            <person name="Mihaltcheva S."/>
            <person name="Morgado L.N."/>
            <person name="Niskanen T."/>
            <person name="Noordeloos M.E."/>
            <person name="Ohm R.A."/>
            <person name="Ortiz-Santana B."/>
            <person name="Ovrebo C."/>
            <person name="Racz N."/>
            <person name="Riley R."/>
            <person name="Savchenko A."/>
            <person name="Shiryaev A."/>
            <person name="Soop K."/>
            <person name="Spirin V."/>
            <person name="Szebenyi C."/>
            <person name="Tomsovsky M."/>
            <person name="Tulloss R.E."/>
            <person name="Uehling J."/>
            <person name="Grigoriev I.V."/>
            <person name="Vagvolgyi C."/>
            <person name="Papp T."/>
            <person name="Martin F.M."/>
            <person name="Miettinen O."/>
            <person name="Hibbett D.S."/>
            <person name="Nagy L.G."/>
        </authorList>
    </citation>
    <scope>NUCLEOTIDE SEQUENCE [LARGE SCALE GENOMIC DNA]</scope>
    <source>
        <strain evidence="14 15">CBS 962.96</strain>
    </source>
</reference>
<dbReference type="AlphaFoldDB" id="A0A4S8MKI6"/>
<keyword evidence="6" id="KW-0752">Steroid biosynthesis</keyword>
<evidence type="ECO:0000256" key="4">
    <source>
        <dbReference type="ARBA" id="ARBA00022692"/>
    </source>
</evidence>
<keyword evidence="10 13" id="KW-0472">Membrane</keyword>
<name>A0A4S8MKI6_DENBC</name>
<feature type="non-terminal residue" evidence="14">
    <location>
        <position position="1"/>
    </location>
</feature>
<evidence type="ECO:0000256" key="8">
    <source>
        <dbReference type="ARBA" id="ARBA00023011"/>
    </source>
</evidence>
<accession>A0A4S8MKI6</accession>
<feature type="transmembrane region" description="Helical" evidence="13">
    <location>
        <begin position="54"/>
        <end position="73"/>
    </location>
</feature>
<keyword evidence="9" id="KW-0443">Lipid metabolism</keyword>
<feature type="transmembrane region" description="Helical" evidence="13">
    <location>
        <begin position="12"/>
        <end position="33"/>
    </location>
</feature>